<keyword evidence="3" id="KW-1185">Reference proteome</keyword>
<name>B2AJ42_CUPTR</name>
<dbReference type="HOGENOM" id="CLU_2355042_0_0_4"/>
<dbReference type="KEGG" id="cti:pRALTA_0447"/>
<gene>
    <name evidence="2" type="ordered locus">pRALTA_0447</name>
</gene>
<dbReference type="Pfam" id="PF01610">
    <property type="entry name" value="DDE_Tnp_ISL3"/>
    <property type="match status" value="1"/>
</dbReference>
<proteinExistence type="predicted"/>
<organism evidence="2 3">
    <name type="scientific">Cupriavidus taiwanensis (strain DSM 17343 / BCRC 17206 / CCUG 44338 / CIP 107171 / LMG 19424 / R1)</name>
    <name type="common">Ralstonia taiwanensis (strain LMG 19424)</name>
    <dbReference type="NCBI Taxonomy" id="977880"/>
    <lineage>
        <taxon>Bacteria</taxon>
        <taxon>Pseudomonadati</taxon>
        <taxon>Pseudomonadota</taxon>
        <taxon>Betaproteobacteria</taxon>
        <taxon>Burkholderiales</taxon>
        <taxon>Burkholderiaceae</taxon>
        <taxon>Cupriavidus</taxon>
    </lineage>
</organism>
<sequence>MKSTRLLLPNRSNLSAGQAVHLNEILAATRSLMTVYILRDDLKRLWFYRRPGWAQRAWSDWFEQAQQSGVDPLQQFAQRLSVLARHCGPMPPCAEH</sequence>
<dbReference type="Proteomes" id="UP000001692">
    <property type="component" value="Plasmid pRALTA"/>
</dbReference>
<evidence type="ECO:0000259" key="1">
    <source>
        <dbReference type="Pfam" id="PF01610"/>
    </source>
</evidence>
<evidence type="ECO:0000313" key="3">
    <source>
        <dbReference type="Proteomes" id="UP000001692"/>
    </source>
</evidence>
<accession>B2AJ42</accession>
<feature type="domain" description="Transposase IS204/IS1001/IS1096/IS1165 DDE" evidence="1">
    <location>
        <begin position="2"/>
        <end position="80"/>
    </location>
</feature>
<reference evidence="2 3" key="1">
    <citation type="journal article" date="2008" name="Genome Res.">
        <title>Genome sequence of the beta-rhizobium Cupriavidus taiwanensis and comparative genomics of rhizobia.</title>
        <authorList>
            <person name="Amadou C."/>
            <person name="Pascal G."/>
            <person name="Mangenot S."/>
            <person name="Glew M."/>
            <person name="Bontemps C."/>
            <person name="Capela D."/>
            <person name="Carrere S."/>
            <person name="Cruveiller S."/>
            <person name="Dossat C."/>
            <person name="Lajus A."/>
            <person name="Marchetti M."/>
            <person name="Poinsot V."/>
            <person name="Rouy Z."/>
            <person name="Servin B."/>
            <person name="Saad M."/>
            <person name="Schenowitz C."/>
            <person name="Barbe V."/>
            <person name="Batut J."/>
            <person name="Medigue C."/>
            <person name="Masson-Boivin C."/>
        </authorList>
    </citation>
    <scope>NUCLEOTIDE SEQUENCE [LARGE SCALE GENOMIC DNA]</scope>
    <source>
        <strain evidence="3">DSM 17343 / BCRC 17206 / CCUG 44338 / CIP 107171 / LMG 19424 / R1</strain>
    </source>
</reference>
<dbReference type="AlphaFoldDB" id="B2AJ42"/>
<dbReference type="eggNOG" id="COG3464">
    <property type="taxonomic scope" value="Bacteria"/>
</dbReference>
<dbReference type="InterPro" id="IPR002560">
    <property type="entry name" value="Transposase_DDE"/>
</dbReference>
<keyword evidence="2" id="KW-0614">Plasmid</keyword>
<evidence type="ECO:0000313" key="2">
    <source>
        <dbReference type="EMBL" id="CAP64092.1"/>
    </source>
</evidence>
<dbReference type="EMBL" id="CU633751">
    <property type="protein sequence ID" value="CAP64092.1"/>
    <property type="molecule type" value="Genomic_DNA"/>
</dbReference>
<geneLocation type="plasmid" evidence="2 3">
    <name>pRALTA</name>
</geneLocation>
<protein>
    <submittedName>
        <fullName evidence="2">Transposase, ISL3 family</fullName>
    </submittedName>
</protein>